<dbReference type="InterPro" id="IPR043917">
    <property type="entry name" value="DUF5753"/>
</dbReference>
<geneLocation type="plasmid" evidence="2">
    <name>unnamed1</name>
</geneLocation>
<evidence type="ECO:0000313" key="2">
    <source>
        <dbReference type="EMBL" id="XDQ49998.1"/>
    </source>
</evidence>
<keyword evidence="2" id="KW-0614">Plasmid</keyword>
<dbReference type="AlphaFoldDB" id="A0AB39R614"/>
<dbReference type="InterPro" id="IPR001387">
    <property type="entry name" value="Cro/C1-type_HTH"/>
</dbReference>
<dbReference type="Pfam" id="PF13560">
    <property type="entry name" value="HTH_31"/>
    <property type="match status" value="1"/>
</dbReference>
<dbReference type="Pfam" id="PF19054">
    <property type="entry name" value="DUF5753"/>
    <property type="match status" value="1"/>
</dbReference>
<organism evidence="2">
    <name type="scientific">Streptomyces sp. R39</name>
    <dbReference type="NCBI Taxonomy" id="3238631"/>
    <lineage>
        <taxon>Bacteria</taxon>
        <taxon>Bacillati</taxon>
        <taxon>Actinomycetota</taxon>
        <taxon>Actinomycetes</taxon>
        <taxon>Kitasatosporales</taxon>
        <taxon>Streptomycetaceae</taxon>
        <taxon>Streptomyces</taxon>
    </lineage>
</organism>
<evidence type="ECO:0000259" key="1">
    <source>
        <dbReference type="Pfam" id="PF19054"/>
    </source>
</evidence>
<dbReference type="CDD" id="cd00093">
    <property type="entry name" value="HTH_XRE"/>
    <property type="match status" value="1"/>
</dbReference>
<accession>A0AB39R614</accession>
<reference evidence="2" key="1">
    <citation type="submission" date="2024-07" db="EMBL/GenBank/DDBJ databases">
        <authorList>
            <person name="Yu S.T."/>
        </authorList>
    </citation>
    <scope>NUCLEOTIDE SEQUENCE</scope>
    <source>
        <strain evidence="2">R39</strain>
        <plasmid evidence="2">unnamed1</plasmid>
    </source>
</reference>
<dbReference type="Gene3D" id="1.10.260.40">
    <property type="entry name" value="lambda repressor-like DNA-binding domains"/>
    <property type="match status" value="1"/>
</dbReference>
<dbReference type="GO" id="GO:0003677">
    <property type="term" value="F:DNA binding"/>
    <property type="evidence" value="ECO:0007669"/>
    <property type="project" value="InterPro"/>
</dbReference>
<feature type="domain" description="DUF5753" evidence="1">
    <location>
        <begin position="118"/>
        <end position="298"/>
    </location>
</feature>
<protein>
    <submittedName>
        <fullName evidence="2">Helix-turn-helix domain-containing protein</fullName>
    </submittedName>
</protein>
<dbReference type="InterPro" id="IPR010982">
    <property type="entry name" value="Lambda_DNA-bd_dom_sf"/>
</dbReference>
<proteinExistence type="predicted"/>
<dbReference type="RefSeq" id="WP_369228522.1">
    <property type="nucleotide sequence ID" value="NZ_CP163442.1"/>
</dbReference>
<gene>
    <name evidence="2" type="ORF">AB5J52_48645</name>
</gene>
<sequence length="303" mass="34000">MPDGNEAPTSLTLREVGARIEELRERNGLTQADVSARLLERELPVKLDHSQLSRIERAQRKRFSQEPALAVAILECVGAESDEQAEILALLSSDNPRTSPRPALWRRNAGVLGPTKFEGFLVLEQQATHVRNFQPRIVPGLLQTRQYALHVIAGMRPDLRAAEVKALVDIRIDRQRRSTTSGLREFQALIDEDCLRRTGVDEAVMKGQLERLAEEADQPGHTIRILPSADAIGVHPGLAGGFVLMDFPGHARSVVWLENMVSSGYFDEELYTDRYAEVFADLWNRALGPEDTRVRLKEIIKEL</sequence>
<name>A0AB39R614_9ACTN</name>
<dbReference type="EMBL" id="CP163442">
    <property type="protein sequence ID" value="XDQ49998.1"/>
    <property type="molecule type" value="Genomic_DNA"/>
</dbReference>